<comment type="caution">
    <text evidence="7">The sequence shown here is derived from an EMBL/GenBank/DDBJ whole genome shotgun (WGS) entry which is preliminary data.</text>
</comment>
<evidence type="ECO:0000259" key="6">
    <source>
        <dbReference type="PROSITE" id="PS50011"/>
    </source>
</evidence>
<evidence type="ECO:0000256" key="2">
    <source>
        <dbReference type="ARBA" id="ARBA00022679"/>
    </source>
</evidence>
<feature type="non-terminal residue" evidence="7">
    <location>
        <position position="162"/>
    </location>
</feature>
<dbReference type="InterPro" id="IPR050660">
    <property type="entry name" value="NEK_Ser/Thr_kinase"/>
</dbReference>
<keyword evidence="2" id="KW-0808">Transferase</keyword>
<dbReference type="GO" id="GO:0004674">
    <property type="term" value="F:protein serine/threonine kinase activity"/>
    <property type="evidence" value="ECO:0007669"/>
    <property type="project" value="UniProtKB-EC"/>
</dbReference>
<dbReference type="InterPro" id="IPR000719">
    <property type="entry name" value="Prot_kinase_dom"/>
</dbReference>
<dbReference type="CDD" id="cd14014">
    <property type="entry name" value="STKc_PknB_like"/>
    <property type="match status" value="1"/>
</dbReference>
<feature type="domain" description="Protein kinase" evidence="6">
    <location>
        <begin position="1"/>
        <end position="118"/>
    </location>
</feature>
<evidence type="ECO:0000256" key="5">
    <source>
        <dbReference type="ARBA" id="ARBA00022840"/>
    </source>
</evidence>
<dbReference type="PANTHER" id="PTHR43671">
    <property type="entry name" value="SERINE/THREONINE-PROTEIN KINASE NEK"/>
    <property type="match status" value="1"/>
</dbReference>
<evidence type="ECO:0000256" key="1">
    <source>
        <dbReference type="ARBA" id="ARBA00012513"/>
    </source>
</evidence>
<name>X1PTR2_9ZZZZ</name>
<keyword evidence="5" id="KW-0067">ATP-binding</keyword>
<reference evidence="7" key="1">
    <citation type="journal article" date="2014" name="Front. Microbiol.">
        <title>High frequency of phylogenetically diverse reductive dehalogenase-homologous genes in deep subseafloor sedimentary metagenomes.</title>
        <authorList>
            <person name="Kawai M."/>
            <person name="Futagami T."/>
            <person name="Toyoda A."/>
            <person name="Takaki Y."/>
            <person name="Nishi S."/>
            <person name="Hori S."/>
            <person name="Arai W."/>
            <person name="Tsubouchi T."/>
            <person name="Morono Y."/>
            <person name="Uchiyama I."/>
            <person name="Ito T."/>
            <person name="Fujiyama A."/>
            <person name="Inagaki F."/>
            <person name="Takami H."/>
        </authorList>
    </citation>
    <scope>NUCLEOTIDE SEQUENCE</scope>
    <source>
        <strain evidence="7">Expedition CK06-06</strain>
    </source>
</reference>
<dbReference type="Gene3D" id="1.10.510.10">
    <property type="entry name" value="Transferase(Phosphotransferase) domain 1"/>
    <property type="match status" value="1"/>
</dbReference>
<protein>
    <recommendedName>
        <fullName evidence="1">non-specific serine/threonine protein kinase</fullName>
        <ecNumber evidence="1">2.7.11.1</ecNumber>
    </recommendedName>
</protein>
<dbReference type="PROSITE" id="PS50011">
    <property type="entry name" value="PROTEIN_KINASE_DOM"/>
    <property type="match status" value="1"/>
</dbReference>
<dbReference type="PANTHER" id="PTHR43671:SF13">
    <property type="entry name" value="SERINE_THREONINE-PROTEIN KINASE NEK2"/>
    <property type="match status" value="1"/>
</dbReference>
<dbReference type="Pfam" id="PF00069">
    <property type="entry name" value="Pkinase"/>
    <property type="match status" value="1"/>
</dbReference>
<keyword evidence="4" id="KW-0418">Kinase</keyword>
<dbReference type="EMBL" id="BARV01025260">
    <property type="protein sequence ID" value="GAI42465.1"/>
    <property type="molecule type" value="Genomic_DNA"/>
</dbReference>
<dbReference type="AlphaFoldDB" id="X1PTR2"/>
<keyword evidence="3" id="KW-0547">Nucleotide-binding</keyword>
<evidence type="ECO:0000256" key="4">
    <source>
        <dbReference type="ARBA" id="ARBA00022777"/>
    </source>
</evidence>
<dbReference type="InterPro" id="IPR011009">
    <property type="entry name" value="Kinase-like_dom_sf"/>
</dbReference>
<dbReference type="GO" id="GO:0005524">
    <property type="term" value="F:ATP binding"/>
    <property type="evidence" value="ECO:0007669"/>
    <property type="project" value="UniProtKB-KW"/>
</dbReference>
<evidence type="ECO:0000256" key="3">
    <source>
        <dbReference type="ARBA" id="ARBA00022741"/>
    </source>
</evidence>
<proteinExistence type="predicted"/>
<gene>
    <name evidence="7" type="ORF">S06H3_41064</name>
</gene>
<dbReference type="SUPFAM" id="SSF56112">
    <property type="entry name" value="Protein kinase-like (PK-like)"/>
    <property type="match status" value="1"/>
</dbReference>
<sequence length="162" mass="17961">MDFGIARSPKVKGITGPGKIIGTPEYMSPEQVEGKEVDQRSDVYSLGAILYEMTTGKLPFKGETPLSIALKHKTETPSDPGQYNAQIPEGLCQLILRCMKKEKEERYQNAKELLSELISIEEGISTVERVIPSRKPISSKKITVTFRKPWAMIAVLIAVVVV</sequence>
<evidence type="ECO:0000313" key="7">
    <source>
        <dbReference type="EMBL" id="GAI42465.1"/>
    </source>
</evidence>
<dbReference type="EC" id="2.7.11.1" evidence="1"/>
<accession>X1PTR2</accession>
<organism evidence="7">
    <name type="scientific">marine sediment metagenome</name>
    <dbReference type="NCBI Taxonomy" id="412755"/>
    <lineage>
        <taxon>unclassified sequences</taxon>
        <taxon>metagenomes</taxon>
        <taxon>ecological metagenomes</taxon>
    </lineage>
</organism>